<dbReference type="SUPFAM" id="SSF103025">
    <property type="entry name" value="Folate-binding domain"/>
    <property type="match status" value="1"/>
</dbReference>
<evidence type="ECO:0000313" key="1">
    <source>
        <dbReference type="EMBL" id="MFD0985487.1"/>
    </source>
</evidence>
<dbReference type="EMBL" id="JBHTJO010000001">
    <property type="protein sequence ID" value="MFD0985487.1"/>
    <property type="molecule type" value="Genomic_DNA"/>
</dbReference>
<protein>
    <submittedName>
        <fullName evidence="1">Sarcosine oxidase subunit gamma</fullName>
    </submittedName>
</protein>
<reference evidence="2" key="1">
    <citation type="journal article" date="2019" name="Int. J. Syst. Evol. Microbiol.">
        <title>The Global Catalogue of Microorganisms (GCM) 10K type strain sequencing project: providing services to taxonomists for standard genome sequencing and annotation.</title>
        <authorList>
            <consortium name="The Broad Institute Genomics Platform"/>
            <consortium name="The Broad Institute Genome Sequencing Center for Infectious Disease"/>
            <person name="Wu L."/>
            <person name="Ma J."/>
        </authorList>
    </citation>
    <scope>NUCLEOTIDE SEQUENCE [LARGE SCALE GENOMIC DNA]</scope>
    <source>
        <strain evidence="2">CCUG 61697</strain>
    </source>
</reference>
<keyword evidence="2" id="KW-1185">Reference proteome</keyword>
<gene>
    <name evidence="1" type="ORF">ACFQ2F_00040</name>
</gene>
<comment type="caution">
    <text evidence="1">The sequence shown here is derived from an EMBL/GenBank/DDBJ whole genome shotgun (WGS) entry which is preliminary data.</text>
</comment>
<proteinExistence type="predicted"/>
<dbReference type="Proteomes" id="UP001597102">
    <property type="component" value="Unassembled WGS sequence"/>
</dbReference>
<name>A0ABW3J7E5_9HYPH</name>
<organism evidence="1 2">
    <name type="scientific">Methyloligella solikamskensis</name>
    <dbReference type="NCBI Taxonomy" id="1177756"/>
    <lineage>
        <taxon>Bacteria</taxon>
        <taxon>Pseudomonadati</taxon>
        <taxon>Pseudomonadota</taxon>
        <taxon>Alphaproteobacteria</taxon>
        <taxon>Hyphomicrobiales</taxon>
        <taxon>Hyphomicrobiaceae</taxon>
        <taxon>Methyloligella</taxon>
    </lineage>
</organism>
<sequence length="189" mass="20286">MSDTALYSTPALDGYRAETDGLLVEELTRLAIVSIATPLGGDKALADAFQKSFGADVPETGRVTVSKDGKIRFLGMAPGQVFAVFNHDGPDAEARLAKEFSDAAYTTDQTDVWVALRVAGTEVVSVLERICPLDLHKDAFPADRCARTVMEHMAAIVLRDGEDGFALLTARSSARSFLHAVEVSIENVL</sequence>
<evidence type="ECO:0000313" key="2">
    <source>
        <dbReference type="Proteomes" id="UP001597102"/>
    </source>
</evidence>
<dbReference type="RefSeq" id="WP_379083874.1">
    <property type="nucleotide sequence ID" value="NZ_JBHTJO010000001.1"/>
</dbReference>
<accession>A0ABW3J7E5</accession>
<dbReference type="Gene3D" id="3.30.70.1520">
    <property type="entry name" value="Heterotetrameric sarcosine oxidase"/>
    <property type="match status" value="1"/>
</dbReference>
<dbReference type="Gene3D" id="3.30.1360.120">
    <property type="entry name" value="Probable tRNA modification gtpase trme, domain 1"/>
    <property type="match status" value="1"/>
</dbReference>
<dbReference type="InterPro" id="IPR027266">
    <property type="entry name" value="TrmE/GcvT-like"/>
</dbReference>